<evidence type="ECO:0008006" key="4">
    <source>
        <dbReference type="Google" id="ProtNLM"/>
    </source>
</evidence>
<keyword evidence="1" id="KW-0812">Transmembrane</keyword>
<dbReference type="STRING" id="1802500.A2801_04285"/>
<evidence type="ECO:0000256" key="1">
    <source>
        <dbReference type="SAM" id="Phobius"/>
    </source>
</evidence>
<evidence type="ECO:0000313" key="2">
    <source>
        <dbReference type="EMBL" id="OGM28217.1"/>
    </source>
</evidence>
<dbReference type="Proteomes" id="UP000177263">
    <property type="component" value="Unassembled WGS sequence"/>
</dbReference>
<keyword evidence="1" id="KW-1133">Transmembrane helix</keyword>
<organism evidence="2 3">
    <name type="scientific">Candidatus Woesebacteria bacterium RIFCSPHIGHO2_01_FULL_41_10</name>
    <dbReference type="NCBI Taxonomy" id="1802500"/>
    <lineage>
        <taxon>Bacteria</taxon>
        <taxon>Candidatus Woeseibacteriota</taxon>
    </lineage>
</organism>
<evidence type="ECO:0000313" key="3">
    <source>
        <dbReference type="Proteomes" id="UP000177263"/>
    </source>
</evidence>
<dbReference type="AlphaFoldDB" id="A0A1F7YLS5"/>
<keyword evidence="1" id="KW-0472">Membrane</keyword>
<accession>A0A1F7YLS5</accession>
<proteinExistence type="predicted"/>
<gene>
    <name evidence="2" type="ORF">A2801_04285</name>
</gene>
<protein>
    <recommendedName>
        <fullName evidence="4">DM13 domain-containing protein</fullName>
    </recommendedName>
</protein>
<sequence length="152" mass="16461">MRRVDIVVAVVVLLVGGLMLWRFLTPKVTPTVEPTPAPTPSIEDQIEGIFDIDVPEFGEKVDLVPVGDKEGVAIATRYEKESRLLLSVLADLPATTQLYQVYGIESGKETNIGFLVNAKGGFMGEFDITGSSYSGVFVREGGEIILTGNFPQ</sequence>
<feature type="transmembrane region" description="Helical" evidence="1">
    <location>
        <begin position="6"/>
        <end position="24"/>
    </location>
</feature>
<name>A0A1F7YLS5_9BACT</name>
<dbReference type="EMBL" id="MGGM01000033">
    <property type="protein sequence ID" value="OGM28217.1"/>
    <property type="molecule type" value="Genomic_DNA"/>
</dbReference>
<reference evidence="2 3" key="1">
    <citation type="journal article" date="2016" name="Nat. Commun.">
        <title>Thousands of microbial genomes shed light on interconnected biogeochemical processes in an aquifer system.</title>
        <authorList>
            <person name="Anantharaman K."/>
            <person name="Brown C.T."/>
            <person name="Hug L.A."/>
            <person name="Sharon I."/>
            <person name="Castelle C.J."/>
            <person name="Probst A.J."/>
            <person name="Thomas B.C."/>
            <person name="Singh A."/>
            <person name="Wilkins M.J."/>
            <person name="Karaoz U."/>
            <person name="Brodie E.L."/>
            <person name="Williams K.H."/>
            <person name="Hubbard S.S."/>
            <person name="Banfield J.F."/>
        </authorList>
    </citation>
    <scope>NUCLEOTIDE SEQUENCE [LARGE SCALE GENOMIC DNA]</scope>
</reference>
<comment type="caution">
    <text evidence="2">The sequence shown here is derived from an EMBL/GenBank/DDBJ whole genome shotgun (WGS) entry which is preliminary data.</text>
</comment>